<evidence type="ECO:0000313" key="3">
    <source>
        <dbReference type="Proteomes" id="UP001551658"/>
    </source>
</evidence>
<dbReference type="EC" id="1.-.-.-" evidence="2"/>
<name>A0ABV3FAF2_9NOCA</name>
<evidence type="ECO:0000259" key="1">
    <source>
        <dbReference type="Pfam" id="PF09995"/>
    </source>
</evidence>
<dbReference type="Pfam" id="PF09995">
    <property type="entry name" value="MPAB_Lcp_cat"/>
    <property type="match status" value="1"/>
</dbReference>
<evidence type="ECO:0000313" key="2">
    <source>
        <dbReference type="EMBL" id="MEV0364692.1"/>
    </source>
</evidence>
<dbReference type="PANTHER" id="PTHR36151">
    <property type="entry name" value="BLR2777 PROTEIN"/>
    <property type="match status" value="1"/>
</dbReference>
<keyword evidence="2" id="KW-0560">Oxidoreductase</keyword>
<sequence length="317" mass="35495">MTTHATAHTAESADPRVRPEVLREFRKHSGSVLAGAFAGAAFDEVALAPVAAAVDRTGRFEENFTDRTARGGASAMIALWGDSDDRRAESEWLKLRHRDVRGTGSAEFGGVEYSALTPYTWKWVAVSGIFAVLNTFTYCTGTELRPEEEEAAYQLLRATFVDLELPSAAGKFPADLAAAREYYDAMATEELAENPFLVEKFAALTKLPLPTSRLSPLARRALTPLWLVIRPVIGHVIQVCSSKAMHPAVQELTGFELKPRHDREFAIYVRLLRWAWHHLPDRLLLQPLAYNRFQYEKLVHTLRGFGLDSFAVPEDRR</sequence>
<proteinExistence type="predicted"/>
<reference evidence="2 3" key="1">
    <citation type="submission" date="2024-06" db="EMBL/GenBank/DDBJ databases">
        <title>The Natural Products Discovery Center: Release of the First 8490 Sequenced Strains for Exploring Actinobacteria Biosynthetic Diversity.</title>
        <authorList>
            <person name="Kalkreuter E."/>
            <person name="Kautsar S.A."/>
            <person name="Yang D."/>
            <person name="Bader C.D."/>
            <person name="Teijaro C.N."/>
            <person name="Fluegel L."/>
            <person name="Davis C.M."/>
            <person name="Simpson J.R."/>
            <person name="Lauterbach L."/>
            <person name="Steele A.D."/>
            <person name="Gui C."/>
            <person name="Meng S."/>
            <person name="Li G."/>
            <person name="Viehrig K."/>
            <person name="Ye F."/>
            <person name="Su P."/>
            <person name="Kiefer A.F."/>
            <person name="Nichols A."/>
            <person name="Cepeda A.J."/>
            <person name="Yan W."/>
            <person name="Fan B."/>
            <person name="Jiang Y."/>
            <person name="Adhikari A."/>
            <person name="Zheng C.-J."/>
            <person name="Schuster L."/>
            <person name="Cowan T.M."/>
            <person name="Smanski M.J."/>
            <person name="Chevrette M.G."/>
            <person name="De Carvalho L.P.S."/>
            <person name="Shen B."/>
        </authorList>
    </citation>
    <scope>NUCLEOTIDE SEQUENCE [LARGE SCALE GENOMIC DNA]</scope>
    <source>
        <strain evidence="2 3">NPDC050671</strain>
    </source>
</reference>
<dbReference type="PANTHER" id="PTHR36151:SF3">
    <property type="entry name" value="ER-BOUND OXYGENASE MPAB_MPAB'_RUBBER OXYGENASE CATALYTIC DOMAIN-CONTAINING PROTEIN"/>
    <property type="match status" value="1"/>
</dbReference>
<dbReference type="Proteomes" id="UP001551658">
    <property type="component" value="Unassembled WGS sequence"/>
</dbReference>
<dbReference type="InterPro" id="IPR018713">
    <property type="entry name" value="MPAB/Lcp_cat_dom"/>
</dbReference>
<feature type="domain" description="ER-bound oxygenase mpaB/mpaB'/Rubber oxygenase catalytic" evidence="1">
    <location>
        <begin position="28"/>
        <end position="274"/>
    </location>
</feature>
<organism evidence="2 3">
    <name type="scientific">Nocardia fusca</name>
    <dbReference type="NCBI Taxonomy" id="941183"/>
    <lineage>
        <taxon>Bacteria</taxon>
        <taxon>Bacillati</taxon>
        <taxon>Actinomycetota</taxon>
        <taxon>Actinomycetes</taxon>
        <taxon>Mycobacteriales</taxon>
        <taxon>Nocardiaceae</taxon>
        <taxon>Nocardia</taxon>
    </lineage>
</organism>
<gene>
    <name evidence="2" type="ORF">AB0H72_18535</name>
</gene>
<accession>A0ABV3FAF2</accession>
<dbReference type="GO" id="GO:0016491">
    <property type="term" value="F:oxidoreductase activity"/>
    <property type="evidence" value="ECO:0007669"/>
    <property type="project" value="UniProtKB-KW"/>
</dbReference>
<comment type="caution">
    <text evidence="2">The sequence shown here is derived from an EMBL/GenBank/DDBJ whole genome shotgun (WGS) entry which is preliminary data.</text>
</comment>
<dbReference type="RefSeq" id="WP_357980058.1">
    <property type="nucleotide sequence ID" value="NZ_JBFAIH010000010.1"/>
</dbReference>
<protein>
    <submittedName>
        <fullName evidence="2">Oxygenase MpaB family protein</fullName>
        <ecNumber evidence="2">1.-.-.-</ecNumber>
    </submittedName>
</protein>
<dbReference type="EMBL" id="JBFAIH010000010">
    <property type="protein sequence ID" value="MEV0364692.1"/>
    <property type="molecule type" value="Genomic_DNA"/>
</dbReference>
<keyword evidence="3" id="KW-1185">Reference proteome</keyword>